<dbReference type="PRINTS" id="PR00176">
    <property type="entry name" value="NANEUSMPORT"/>
</dbReference>
<feature type="disulfide bond" evidence="8">
    <location>
        <begin position="141"/>
        <end position="150"/>
    </location>
</feature>
<evidence type="ECO:0000256" key="8">
    <source>
        <dbReference type="PIRSR" id="PIRSR600175-2"/>
    </source>
</evidence>
<keyword evidence="7" id="KW-0479">Metal-binding</keyword>
<keyword evidence="8" id="KW-1015">Disulfide bond</keyword>
<dbReference type="PANTHER" id="PTHR11616:SF20">
    <property type="entry name" value="SODIUM- AND CHLORIDE-DEPENDENT BETAINE TRANSPORTER"/>
    <property type="match status" value="1"/>
</dbReference>
<feature type="transmembrane region" description="Helical" evidence="10">
    <location>
        <begin position="187"/>
        <end position="205"/>
    </location>
</feature>
<evidence type="ECO:0000256" key="4">
    <source>
        <dbReference type="ARBA" id="ARBA00022847"/>
    </source>
</evidence>
<feature type="binding site" evidence="7">
    <location>
        <position position="38"/>
    </location>
    <ligand>
        <name>Na(+)</name>
        <dbReference type="ChEBI" id="CHEBI:29101"/>
        <label>1</label>
    </ligand>
</feature>
<feature type="binding site" evidence="7">
    <location>
        <position position="43"/>
    </location>
    <ligand>
        <name>Na(+)</name>
        <dbReference type="ChEBI" id="CHEBI:29101"/>
        <label>1</label>
    </ligand>
</feature>
<keyword evidence="5 10" id="KW-1133">Transmembrane helix</keyword>
<dbReference type="Proteomes" id="UP000270296">
    <property type="component" value="Unassembled WGS sequence"/>
</dbReference>
<reference evidence="13" key="1">
    <citation type="submission" date="2016-06" db="UniProtKB">
        <authorList>
            <consortium name="WormBaseParasite"/>
        </authorList>
    </citation>
    <scope>IDENTIFICATION</scope>
</reference>
<reference evidence="11 12" key="2">
    <citation type="submission" date="2018-11" db="EMBL/GenBank/DDBJ databases">
        <authorList>
            <consortium name="Pathogen Informatics"/>
        </authorList>
    </citation>
    <scope>NUCLEOTIDE SEQUENCE [LARGE SCALE GENOMIC DNA]</scope>
</reference>
<evidence type="ECO:0000313" key="13">
    <source>
        <dbReference type="WBParaSite" id="SBAD_0000435501-mRNA-1"/>
    </source>
</evidence>
<feature type="transmembrane region" description="Helical" evidence="10">
    <location>
        <begin position="217"/>
        <end position="250"/>
    </location>
</feature>
<comment type="subcellular location">
    <subcellularLocation>
        <location evidence="1">Membrane</location>
        <topology evidence="1">Multi-pass membrane protein</topology>
    </subcellularLocation>
</comment>
<evidence type="ECO:0000313" key="12">
    <source>
        <dbReference type="Proteomes" id="UP000270296"/>
    </source>
</evidence>
<feature type="transmembrane region" description="Helical" evidence="10">
    <location>
        <begin position="102"/>
        <end position="129"/>
    </location>
</feature>
<feature type="transmembrane region" description="Helical" evidence="10">
    <location>
        <begin position="59"/>
        <end position="81"/>
    </location>
</feature>
<keyword evidence="4 9" id="KW-0769">Symport</keyword>
<proteinExistence type="inferred from homology"/>
<dbReference type="PROSITE" id="PS00754">
    <property type="entry name" value="NA_NEUROTRAN_SYMP_2"/>
    <property type="match status" value="1"/>
</dbReference>
<protein>
    <recommendedName>
        <fullName evidence="9">Transporter</fullName>
    </recommendedName>
</protein>
<name>A0A183IKM7_9BILA</name>
<comment type="similarity">
    <text evidence="9">Belongs to the sodium:neurotransmitter symporter (SNF) (TC 2.A.22) family.</text>
</comment>
<organism evidence="13">
    <name type="scientific">Soboliphyme baturini</name>
    <dbReference type="NCBI Taxonomy" id="241478"/>
    <lineage>
        <taxon>Eukaryota</taxon>
        <taxon>Metazoa</taxon>
        <taxon>Ecdysozoa</taxon>
        <taxon>Nematoda</taxon>
        <taxon>Enoplea</taxon>
        <taxon>Dorylaimia</taxon>
        <taxon>Dioctophymatida</taxon>
        <taxon>Dioctophymatoidea</taxon>
        <taxon>Soboliphymatidae</taxon>
        <taxon>Soboliphyme</taxon>
    </lineage>
</organism>
<feature type="binding site" evidence="7">
    <location>
        <position position="273"/>
    </location>
    <ligand>
        <name>Na(+)</name>
        <dbReference type="ChEBI" id="CHEBI:29101"/>
        <label>1</label>
    </ligand>
</feature>
<dbReference type="InterPro" id="IPR000175">
    <property type="entry name" value="Na/ntran_symport"/>
</dbReference>
<evidence type="ECO:0000256" key="6">
    <source>
        <dbReference type="ARBA" id="ARBA00023136"/>
    </source>
</evidence>
<sequence length="459" mass="51141">MYLAVMVANDSVSVSRQRQPRASWKNQIDFLISLIAYAIGLGNVWRFPYLCHRNGGGAFLIPYLLSWVLLAAPIFLMEVTLGQYFQTGIIGVFDSCPIFSGVAYATVIVSFLCNIYYCVIIAWALFYMFSSFTPLLPWQDCNHTWTDSGCLSASSWNLNSTTAESSVEQFWLRRVLQTSSRIEETGAVQWELFSILLLLWMAVYFTLWRGITKARKVVYFCAMFPYIALLVLLIRAVTLPNALHGIVSFLRPDLQRLLDPVVWKDAATQVFYSSGIGYGSLSALGSFNDFHHNCYRDSILICVINASTSFTCGIAVFSILGHMAVLMRKNIQEVVQSGVGLVFLAYPEAVITLPLPQLFSCLFFAMIVILGLDSQVSPDIAYVCSTVHERLASNSNYEVPSSIPVMGSLCLSINQAQRRGSVNGVDASITSCITRLYGFSIQQMFTVEDEALRLFSKTG</sequence>
<evidence type="ECO:0000313" key="11">
    <source>
        <dbReference type="EMBL" id="VDP03581.1"/>
    </source>
</evidence>
<keyword evidence="2 9" id="KW-0813">Transport</keyword>
<dbReference type="PROSITE" id="PS50267">
    <property type="entry name" value="NA_NEUROTRAN_SYMP_3"/>
    <property type="match status" value="1"/>
</dbReference>
<evidence type="ECO:0000256" key="1">
    <source>
        <dbReference type="ARBA" id="ARBA00004141"/>
    </source>
</evidence>
<evidence type="ECO:0000256" key="9">
    <source>
        <dbReference type="RuleBase" id="RU003732"/>
    </source>
</evidence>
<dbReference type="PANTHER" id="PTHR11616">
    <property type="entry name" value="SODIUM/CHLORIDE DEPENDENT TRANSPORTER"/>
    <property type="match status" value="1"/>
</dbReference>
<accession>A0A183IKM7</accession>
<dbReference type="SUPFAM" id="SSF161070">
    <property type="entry name" value="SNF-like"/>
    <property type="match status" value="1"/>
</dbReference>
<feature type="transmembrane region" description="Helical" evidence="10">
    <location>
        <begin position="28"/>
        <end position="47"/>
    </location>
</feature>
<evidence type="ECO:0000256" key="3">
    <source>
        <dbReference type="ARBA" id="ARBA00022692"/>
    </source>
</evidence>
<keyword evidence="12" id="KW-1185">Reference proteome</keyword>
<dbReference type="PROSITE" id="PS00610">
    <property type="entry name" value="NA_NEUROTRAN_SYMP_1"/>
    <property type="match status" value="1"/>
</dbReference>
<evidence type="ECO:0000256" key="2">
    <source>
        <dbReference type="ARBA" id="ARBA00022448"/>
    </source>
</evidence>
<dbReference type="GO" id="GO:0005886">
    <property type="term" value="C:plasma membrane"/>
    <property type="evidence" value="ECO:0007669"/>
    <property type="project" value="TreeGrafter"/>
</dbReference>
<dbReference type="GO" id="GO:0005332">
    <property type="term" value="F:gamma-aminobutyric acid:sodium:chloride symporter activity"/>
    <property type="evidence" value="ECO:0007669"/>
    <property type="project" value="TreeGrafter"/>
</dbReference>
<gene>
    <name evidence="11" type="ORF">SBAD_LOCUS4173</name>
</gene>
<dbReference type="GO" id="GO:0043005">
    <property type="term" value="C:neuron projection"/>
    <property type="evidence" value="ECO:0007669"/>
    <property type="project" value="TreeGrafter"/>
</dbReference>
<feature type="transmembrane region" description="Helical" evidence="10">
    <location>
        <begin position="299"/>
        <end position="320"/>
    </location>
</feature>
<keyword evidence="7" id="KW-0915">Sodium</keyword>
<evidence type="ECO:0000256" key="5">
    <source>
        <dbReference type="ARBA" id="ARBA00022989"/>
    </source>
</evidence>
<evidence type="ECO:0000256" key="7">
    <source>
        <dbReference type="PIRSR" id="PIRSR600175-1"/>
    </source>
</evidence>
<keyword evidence="6 10" id="KW-0472">Membrane</keyword>
<dbReference type="InterPro" id="IPR037272">
    <property type="entry name" value="SNS_sf"/>
</dbReference>
<feature type="transmembrane region" description="Helical" evidence="10">
    <location>
        <begin position="270"/>
        <end position="287"/>
    </location>
</feature>
<feature type="binding site" evidence="7">
    <location>
        <position position="305"/>
    </location>
    <ligand>
        <name>Na(+)</name>
        <dbReference type="ChEBI" id="CHEBI:29101"/>
        <label>1</label>
    </ligand>
</feature>
<dbReference type="EMBL" id="UZAM01008169">
    <property type="protein sequence ID" value="VDP03581.1"/>
    <property type="molecule type" value="Genomic_DNA"/>
</dbReference>
<feature type="transmembrane region" description="Helical" evidence="10">
    <location>
        <begin position="349"/>
        <end position="372"/>
    </location>
</feature>
<feature type="binding site" evidence="7">
    <location>
        <position position="374"/>
    </location>
    <ligand>
        <name>Na(+)</name>
        <dbReference type="ChEBI" id="CHEBI:29101"/>
        <label>1</label>
    </ligand>
</feature>
<dbReference type="AlphaFoldDB" id="A0A183IKM7"/>
<feature type="binding site" evidence="7">
    <location>
        <position position="370"/>
    </location>
    <ligand>
        <name>Na(+)</name>
        <dbReference type="ChEBI" id="CHEBI:29101"/>
        <label>1</label>
    </ligand>
</feature>
<dbReference type="GO" id="GO:0046872">
    <property type="term" value="F:metal ion binding"/>
    <property type="evidence" value="ECO:0007669"/>
    <property type="project" value="UniProtKB-KW"/>
</dbReference>
<evidence type="ECO:0000256" key="10">
    <source>
        <dbReference type="SAM" id="Phobius"/>
    </source>
</evidence>
<dbReference type="Pfam" id="PF00209">
    <property type="entry name" value="SNF"/>
    <property type="match status" value="1"/>
</dbReference>
<dbReference type="WBParaSite" id="SBAD_0000435501-mRNA-1">
    <property type="protein sequence ID" value="SBAD_0000435501-mRNA-1"/>
    <property type="gene ID" value="SBAD_0000435501"/>
</dbReference>
<feature type="binding site" evidence="7">
    <location>
        <position position="373"/>
    </location>
    <ligand>
        <name>Na(+)</name>
        <dbReference type="ChEBI" id="CHEBI:29101"/>
        <label>1</label>
    </ligand>
</feature>
<keyword evidence="3 9" id="KW-0812">Transmembrane</keyword>
<dbReference type="OrthoDB" id="6581954at2759"/>